<evidence type="ECO:0000313" key="2">
    <source>
        <dbReference type="EMBL" id="KAJ8393806.1"/>
    </source>
</evidence>
<dbReference type="AlphaFoldDB" id="A0AAD7WE63"/>
<reference evidence="2" key="1">
    <citation type="journal article" date="2023" name="Science">
        <title>Genome structures resolve the early diversification of teleost fishes.</title>
        <authorList>
            <person name="Parey E."/>
            <person name="Louis A."/>
            <person name="Montfort J."/>
            <person name="Bouchez O."/>
            <person name="Roques C."/>
            <person name="Iampietro C."/>
            <person name="Lluch J."/>
            <person name="Castinel A."/>
            <person name="Donnadieu C."/>
            <person name="Desvignes T."/>
            <person name="Floi Bucao C."/>
            <person name="Jouanno E."/>
            <person name="Wen M."/>
            <person name="Mejri S."/>
            <person name="Dirks R."/>
            <person name="Jansen H."/>
            <person name="Henkel C."/>
            <person name="Chen W.J."/>
            <person name="Zahm M."/>
            <person name="Cabau C."/>
            <person name="Klopp C."/>
            <person name="Thompson A.W."/>
            <person name="Robinson-Rechavi M."/>
            <person name="Braasch I."/>
            <person name="Lecointre G."/>
            <person name="Bobe J."/>
            <person name="Postlethwait J.H."/>
            <person name="Berthelot C."/>
            <person name="Roest Crollius H."/>
            <person name="Guiguen Y."/>
        </authorList>
    </citation>
    <scope>NUCLEOTIDE SEQUENCE</scope>
    <source>
        <strain evidence="2">NC1722</strain>
    </source>
</reference>
<name>A0AAD7WE63_9TELE</name>
<sequence>MADSTNPSAGSGLSVISPSRLPPLPHMQAEASEQMETPESSRPDGGGGSVSGVCPHSLSVHGASRQNKRRVYLENNNYK</sequence>
<comment type="caution">
    <text evidence="2">The sequence shown here is derived from an EMBL/GenBank/DDBJ whole genome shotgun (WGS) entry which is preliminary data.</text>
</comment>
<proteinExistence type="predicted"/>
<dbReference type="Proteomes" id="UP001221898">
    <property type="component" value="Unassembled WGS sequence"/>
</dbReference>
<feature type="compositionally biased region" description="Polar residues" evidence="1">
    <location>
        <begin position="1"/>
        <end position="17"/>
    </location>
</feature>
<dbReference type="EMBL" id="JAINUG010000133">
    <property type="protein sequence ID" value="KAJ8393806.1"/>
    <property type="molecule type" value="Genomic_DNA"/>
</dbReference>
<gene>
    <name evidence="2" type="ORF">AAFF_G00057210</name>
</gene>
<feature type="region of interest" description="Disordered" evidence="1">
    <location>
        <begin position="1"/>
        <end position="79"/>
    </location>
</feature>
<protein>
    <submittedName>
        <fullName evidence="2">Uncharacterized protein</fullName>
    </submittedName>
</protein>
<evidence type="ECO:0000256" key="1">
    <source>
        <dbReference type="SAM" id="MobiDB-lite"/>
    </source>
</evidence>
<organism evidence="2 3">
    <name type="scientific">Aldrovandia affinis</name>
    <dbReference type="NCBI Taxonomy" id="143900"/>
    <lineage>
        <taxon>Eukaryota</taxon>
        <taxon>Metazoa</taxon>
        <taxon>Chordata</taxon>
        <taxon>Craniata</taxon>
        <taxon>Vertebrata</taxon>
        <taxon>Euteleostomi</taxon>
        <taxon>Actinopterygii</taxon>
        <taxon>Neopterygii</taxon>
        <taxon>Teleostei</taxon>
        <taxon>Notacanthiformes</taxon>
        <taxon>Halosauridae</taxon>
        <taxon>Aldrovandia</taxon>
    </lineage>
</organism>
<accession>A0AAD7WE63</accession>
<keyword evidence="3" id="KW-1185">Reference proteome</keyword>
<evidence type="ECO:0000313" key="3">
    <source>
        <dbReference type="Proteomes" id="UP001221898"/>
    </source>
</evidence>